<gene>
    <name evidence="3" type="primary">LOC123392291</name>
</gene>
<name>A0A8U0V2Z8_MUSPF</name>
<dbReference type="RefSeq" id="XP_044936868.1">
    <property type="nucleotide sequence ID" value="XM_045080933.1"/>
</dbReference>
<feature type="region of interest" description="Disordered" evidence="1">
    <location>
        <begin position="26"/>
        <end position="61"/>
    </location>
</feature>
<keyword evidence="2" id="KW-1185">Reference proteome</keyword>
<evidence type="ECO:0000313" key="2">
    <source>
        <dbReference type="Proteomes" id="UP000000715"/>
    </source>
</evidence>
<feature type="compositionally biased region" description="Basic residues" evidence="1">
    <location>
        <begin position="75"/>
        <end position="84"/>
    </location>
</feature>
<evidence type="ECO:0000256" key="1">
    <source>
        <dbReference type="SAM" id="MobiDB-lite"/>
    </source>
</evidence>
<feature type="region of interest" description="Disordered" evidence="1">
    <location>
        <begin position="75"/>
        <end position="187"/>
    </location>
</feature>
<dbReference type="Proteomes" id="UP000000715">
    <property type="component" value="Unplaced"/>
</dbReference>
<feature type="compositionally biased region" description="Low complexity" evidence="1">
    <location>
        <begin position="141"/>
        <end position="150"/>
    </location>
</feature>
<feature type="compositionally biased region" description="Pro residues" evidence="1">
    <location>
        <begin position="151"/>
        <end position="160"/>
    </location>
</feature>
<protein>
    <submittedName>
        <fullName evidence="3">Gametogenetin-like</fullName>
    </submittedName>
</protein>
<evidence type="ECO:0000313" key="3">
    <source>
        <dbReference type="RefSeq" id="XP_044936868.1"/>
    </source>
</evidence>
<dbReference type="GeneID" id="123392291"/>
<feature type="compositionally biased region" description="Pro residues" evidence="1">
    <location>
        <begin position="42"/>
        <end position="52"/>
    </location>
</feature>
<sequence length="187" mass="19063">MQRAGPDKGDGGAIGRQTTVFLHLLPGPGEEAEGDLEGIAPSPCPAPAPPTEHPCEAPGAQKFLGLGRGALFLLRRGRGAHPLRRPGSPPPSGTLPGTAPRTRSLGTQEGTATWPDAARPGTGQFRGSRAVGASRLRRPRLGSASSLPGSPSAPPHPPTGPSLQARTSPLGKPINFLFTVPATGKPL</sequence>
<organism evidence="2 3">
    <name type="scientific">Mustela putorius furo</name>
    <name type="common">European domestic ferret</name>
    <name type="synonym">Mustela furo</name>
    <dbReference type="NCBI Taxonomy" id="9669"/>
    <lineage>
        <taxon>Eukaryota</taxon>
        <taxon>Metazoa</taxon>
        <taxon>Chordata</taxon>
        <taxon>Craniata</taxon>
        <taxon>Vertebrata</taxon>
        <taxon>Euteleostomi</taxon>
        <taxon>Mammalia</taxon>
        <taxon>Eutheria</taxon>
        <taxon>Laurasiatheria</taxon>
        <taxon>Carnivora</taxon>
        <taxon>Caniformia</taxon>
        <taxon>Musteloidea</taxon>
        <taxon>Mustelidae</taxon>
        <taxon>Mustelinae</taxon>
        <taxon>Mustela</taxon>
    </lineage>
</organism>
<reference evidence="3" key="1">
    <citation type="submission" date="2025-08" db="UniProtKB">
        <authorList>
            <consortium name="RefSeq"/>
        </authorList>
    </citation>
    <scope>IDENTIFICATION</scope>
    <source>
        <tissue evidence="3">Brain</tissue>
    </source>
</reference>
<proteinExistence type="predicted"/>
<dbReference type="AlphaFoldDB" id="A0A8U0V2Z8"/>
<accession>A0A8U0V2Z8</accession>